<dbReference type="RefSeq" id="WP_089280030.1">
    <property type="nucleotide sequence ID" value="NZ_FZON01000067.1"/>
</dbReference>
<evidence type="ECO:0000313" key="2">
    <source>
        <dbReference type="EMBL" id="SNT18664.1"/>
    </source>
</evidence>
<keyword evidence="1" id="KW-0472">Membrane</keyword>
<keyword evidence="1" id="KW-1133">Transmembrane helix</keyword>
<sequence>MHKTNRASRIAGAIAIGFGVLTLMSGGSTLLGGLDMGQVVLFVLWFNTLAGLVYVVAGVGLWQGRRWAFALSLAIFAATLLVFAALGLHIAQGGPFEMRTVYAMTLRSAVWGGITLVARQARSTGHLG</sequence>
<gene>
    <name evidence="2" type="ORF">SAMN04488078_10675</name>
</gene>
<accession>A0A239KNB1</accession>
<keyword evidence="1" id="KW-0812">Transmembrane</keyword>
<name>A0A239KNB1_9RHOB</name>
<organism evidence="2 3">
    <name type="scientific">Antarctobacter heliothermus</name>
    <dbReference type="NCBI Taxonomy" id="74033"/>
    <lineage>
        <taxon>Bacteria</taxon>
        <taxon>Pseudomonadati</taxon>
        <taxon>Pseudomonadota</taxon>
        <taxon>Alphaproteobacteria</taxon>
        <taxon>Rhodobacterales</taxon>
        <taxon>Roseobacteraceae</taxon>
        <taxon>Antarctobacter</taxon>
    </lineage>
</organism>
<dbReference type="AlphaFoldDB" id="A0A239KNB1"/>
<evidence type="ECO:0000313" key="3">
    <source>
        <dbReference type="Proteomes" id="UP000198440"/>
    </source>
</evidence>
<proteinExistence type="predicted"/>
<feature type="transmembrane region" description="Helical" evidence="1">
    <location>
        <begin position="12"/>
        <end position="33"/>
    </location>
</feature>
<dbReference type="OrthoDB" id="1122739at2"/>
<feature type="transmembrane region" description="Helical" evidence="1">
    <location>
        <begin position="69"/>
        <end position="88"/>
    </location>
</feature>
<dbReference type="EMBL" id="FZON01000067">
    <property type="protein sequence ID" value="SNT18664.1"/>
    <property type="molecule type" value="Genomic_DNA"/>
</dbReference>
<protein>
    <submittedName>
        <fullName evidence="2">Uncharacterized protein</fullName>
    </submittedName>
</protein>
<evidence type="ECO:0000256" key="1">
    <source>
        <dbReference type="SAM" id="Phobius"/>
    </source>
</evidence>
<feature type="transmembrane region" description="Helical" evidence="1">
    <location>
        <begin position="39"/>
        <end position="62"/>
    </location>
</feature>
<reference evidence="2 3" key="1">
    <citation type="submission" date="2017-06" db="EMBL/GenBank/DDBJ databases">
        <authorList>
            <person name="Kim H.J."/>
            <person name="Triplett B.A."/>
        </authorList>
    </citation>
    <scope>NUCLEOTIDE SEQUENCE [LARGE SCALE GENOMIC DNA]</scope>
    <source>
        <strain evidence="2 3">DSM 11445</strain>
    </source>
</reference>
<dbReference type="Proteomes" id="UP000198440">
    <property type="component" value="Unassembled WGS sequence"/>
</dbReference>